<dbReference type="AlphaFoldDB" id="A0A1T4QNG6"/>
<organism evidence="1 2">
    <name type="scientific">Chitinophaga eiseniae</name>
    <dbReference type="NCBI Taxonomy" id="634771"/>
    <lineage>
        <taxon>Bacteria</taxon>
        <taxon>Pseudomonadati</taxon>
        <taxon>Bacteroidota</taxon>
        <taxon>Chitinophagia</taxon>
        <taxon>Chitinophagales</taxon>
        <taxon>Chitinophagaceae</taxon>
        <taxon>Chitinophaga</taxon>
    </lineage>
</organism>
<evidence type="ECO:0000313" key="1">
    <source>
        <dbReference type="EMBL" id="SKA05226.1"/>
    </source>
</evidence>
<dbReference type="RefSeq" id="WP_078669028.1">
    <property type="nucleotide sequence ID" value="NZ_FUWZ01000002.1"/>
</dbReference>
<accession>A0A1T4QNG6</accession>
<evidence type="ECO:0000313" key="2">
    <source>
        <dbReference type="Proteomes" id="UP000190367"/>
    </source>
</evidence>
<reference evidence="2" key="1">
    <citation type="submission" date="2017-02" db="EMBL/GenBank/DDBJ databases">
        <authorList>
            <person name="Varghese N."/>
            <person name="Submissions S."/>
        </authorList>
    </citation>
    <scope>NUCLEOTIDE SEQUENCE [LARGE SCALE GENOMIC DNA]</scope>
    <source>
        <strain evidence="2">DSM 22224</strain>
    </source>
</reference>
<dbReference type="OrthoDB" id="2289258at2"/>
<gene>
    <name evidence="1" type="ORF">SAMN04488128_102478</name>
</gene>
<keyword evidence="2" id="KW-1185">Reference proteome</keyword>
<sequence length="256" mass="29636">MVDGITAFRNYFNAYTDNYIIIGGTACDIVISSAGLTARATRDIDIILVVEALTPEFVAQFWLFVREAGYKKAEKSETDRKYYRFREPENSDYPFQIELFSRVPDLLDVRPNSHLTAIPVDDKELSSLSAILMNDDYYYYTLQHCSRESELHRANIEALICLKARAYLDMIKRKEQGENIDTKNIKKHKADIFRLSALLTDNDNFELPPTIFDDLQYFIELIKNDLPDSTMIKSMGLQHVKPDTLFSQLKKCFKLD</sequence>
<dbReference type="Proteomes" id="UP000190367">
    <property type="component" value="Unassembled WGS sequence"/>
</dbReference>
<protein>
    <recommendedName>
        <fullName evidence="3">Nucleotidyl transferase AbiEii toxin, Type IV TA system</fullName>
    </recommendedName>
</protein>
<dbReference type="EMBL" id="FUWZ01000002">
    <property type="protein sequence ID" value="SKA05226.1"/>
    <property type="molecule type" value="Genomic_DNA"/>
</dbReference>
<dbReference type="STRING" id="634771.SAMN04488128_102478"/>
<name>A0A1T4QNG6_9BACT</name>
<evidence type="ECO:0008006" key="3">
    <source>
        <dbReference type="Google" id="ProtNLM"/>
    </source>
</evidence>
<proteinExistence type="predicted"/>